<proteinExistence type="predicted"/>
<dbReference type="InterPro" id="IPR006722">
    <property type="entry name" value="Sedlin"/>
</dbReference>
<evidence type="ECO:0000313" key="1">
    <source>
        <dbReference type="EMBL" id="CAD6500449.1"/>
    </source>
</evidence>
<dbReference type="Proteomes" id="UP000683417">
    <property type="component" value="Unassembled WGS sequence"/>
</dbReference>
<name>A0A9W4CXN6_BLUGR</name>
<reference evidence="1" key="1">
    <citation type="submission" date="2020-10" db="EMBL/GenBank/DDBJ databases">
        <authorList>
            <person name="Muller C M."/>
        </authorList>
    </citation>
    <scope>NUCLEOTIDE SEQUENCE</scope>
    <source>
        <strain evidence="1">THUN-12</strain>
    </source>
</reference>
<dbReference type="GO" id="GO:0005737">
    <property type="term" value="C:cytoplasm"/>
    <property type="evidence" value="ECO:0007669"/>
    <property type="project" value="GOC"/>
</dbReference>
<protein>
    <submittedName>
        <fullName evidence="1">BgTH12-07626</fullName>
    </submittedName>
</protein>
<evidence type="ECO:0000313" key="2">
    <source>
        <dbReference type="Proteomes" id="UP000683417"/>
    </source>
</evidence>
<accession>A0A9W4CXN6</accession>
<dbReference type="AlphaFoldDB" id="A0A9W4CXN6"/>
<dbReference type="GO" id="GO:0006888">
    <property type="term" value="P:endoplasmic reticulum to Golgi vesicle-mediated transport"/>
    <property type="evidence" value="ECO:0007669"/>
    <property type="project" value="InterPro"/>
</dbReference>
<comment type="caution">
    <text evidence="1">The sequence shown here is derived from an EMBL/GenBank/DDBJ whole genome shotgun (WGS) entry which is preliminary data.</text>
</comment>
<dbReference type="EMBL" id="CAJHIT010000003">
    <property type="protein sequence ID" value="CAD6500449.1"/>
    <property type="molecule type" value="Genomic_DNA"/>
</dbReference>
<dbReference type="Pfam" id="PF04628">
    <property type="entry name" value="Sedlin_N"/>
    <property type="match status" value="1"/>
</dbReference>
<sequence>MKMTAIPSIACLAVIGKDNNPLHVTIFPSTAQPTPILTPLQTSFLLSSTLDVFHARSVANHTTGVGLSGDYGLLHAIDERLAAYGYETNTAVRFVAIVDFRGRLISPDQQTGAGTDGRAGGMGMRDGELKAVFRSMQSAYIRLLQNPFYDPDEHVVKEGRGGKRITSRRFIEDIRRIGEQWIPESMAV</sequence>
<gene>
    <name evidence="1" type="ORF">BGTH12_LOCUS1807</name>
</gene>
<dbReference type="PANTHER" id="PTHR12403">
    <property type="entry name" value="TRAFFICKING PROTEIN PARTICLE COMPLEX SUBUNIT 2"/>
    <property type="match status" value="1"/>
</dbReference>
<organism evidence="1 2">
    <name type="scientific">Blumeria graminis f. sp. triticale</name>
    <dbReference type="NCBI Taxonomy" id="1689686"/>
    <lineage>
        <taxon>Eukaryota</taxon>
        <taxon>Fungi</taxon>
        <taxon>Dikarya</taxon>
        <taxon>Ascomycota</taxon>
        <taxon>Pezizomycotina</taxon>
        <taxon>Leotiomycetes</taxon>
        <taxon>Erysiphales</taxon>
        <taxon>Erysiphaceae</taxon>
        <taxon>Blumeria</taxon>
    </lineage>
</organism>